<evidence type="ECO:0000313" key="3">
    <source>
        <dbReference type="EMBL" id="MCU7379440.1"/>
    </source>
</evidence>
<protein>
    <submittedName>
        <fullName evidence="3">TIGR03915 family putative DNA repair protein</fullName>
    </submittedName>
</protein>
<dbReference type="InterPro" id="IPR025404">
    <property type="entry name" value="DUF4130"/>
</dbReference>
<feature type="domain" description="DUF4130" evidence="1">
    <location>
        <begin position="82"/>
        <end position="242"/>
    </location>
</feature>
<evidence type="ECO:0000313" key="2">
    <source>
        <dbReference type="EMBL" id="MCU7376891.1"/>
    </source>
</evidence>
<dbReference type="RefSeq" id="WP_253020485.1">
    <property type="nucleotide sequence ID" value="NZ_JAJAGH010000005.1"/>
</dbReference>
<evidence type="ECO:0000259" key="1">
    <source>
        <dbReference type="Pfam" id="PF13566"/>
    </source>
</evidence>
<reference evidence="3" key="1">
    <citation type="submission" date="2022-09" db="EMBL/GenBank/DDBJ databases">
        <title>Culturomic study of gut microbiota in children with autism spectrum disorder.</title>
        <authorList>
            <person name="Efimov B.A."/>
            <person name="Chaplin A.V."/>
            <person name="Sokolova S.R."/>
            <person name="Pikina A.P."/>
            <person name="Korzhanova M."/>
            <person name="Belova V."/>
            <person name="Korostin D."/>
        </authorList>
    </citation>
    <scope>NUCLEOTIDE SEQUENCE</scope>
    <source>
        <strain evidence="3">ASD5510</strain>
    </source>
</reference>
<dbReference type="EMBL" id="JAOSHN010000005">
    <property type="protein sequence ID" value="MCU7379440.1"/>
    <property type="molecule type" value="Genomic_DNA"/>
</dbReference>
<evidence type="ECO:0000313" key="4">
    <source>
        <dbReference type="Proteomes" id="UP001065549"/>
    </source>
</evidence>
<name>A0A9J6QQ44_9FIRM</name>
<dbReference type="AlphaFoldDB" id="A0A9J6QQ44"/>
<sequence>MVDYLYDGTFEGLLTCIYHHYYTEKASGIFRKEEYQSTMLGGYQEVETEEEKTITVYEAIEKKISSEDLKRVYKVFMSSVANKETKILNYVRLGFVKGSCVSMLHGDPIVYEVQQAERKVNGEVHRLKGLIRFSELGNKVLYSPIEPDHDLIEFLADHFCDRFKNEPFIIHDVKRSKALIAYQGSWYISRFTKDELSPLSEEEKEYRRLWKSYFENMAIRERINPRCQKNLMPVRYWKHLTEFQL</sequence>
<gene>
    <name evidence="2" type="ORF">OBO34_00820</name>
    <name evidence="3" type="ORF">OBO34_13915</name>
</gene>
<dbReference type="NCBIfam" id="TIGR03915">
    <property type="entry name" value="SAM_7_link_chp"/>
    <property type="match status" value="1"/>
</dbReference>
<dbReference type="InterPro" id="IPR023875">
    <property type="entry name" value="DNA_repair_put"/>
</dbReference>
<proteinExistence type="predicted"/>
<dbReference type="Proteomes" id="UP001065549">
    <property type="component" value="Unassembled WGS sequence"/>
</dbReference>
<comment type="caution">
    <text evidence="3">The sequence shown here is derived from an EMBL/GenBank/DDBJ whole genome shotgun (WGS) entry which is preliminary data.</text>
</comment>
<accession>A0A9J6QQ44</accession>
<keyword evidence="4" id="KW-1185">Reference proteome</keyword>
<dbReference type="Pfam" id="PF13566">
    <property type="entry name" value="DUF4130"/>
    <property type="match status" value="1"/>
</dbReference>
<dbReference type="EMBL" id="JAOSHN010000001">
    <property type="protein sequence ID" value="MCU7376891.1"/>
    <property type="molecule type" value="Genomic_DNA"/>
</dbReference>
<organism evidence="3 4">
    <name type="scientific">Hominibacterium faecale</name>
    <dbReference type="NCBI Taxonomy" id="2839743"/>
    <lineage>
        <taxon>Bacteria</taxon>
        <taxon>Bacillati</taxon>
        <taxon>Bacillota</taxon>
        <taxon>Clostridia</taxon>
        <taxon>Peptostreptococcales</taxon>
        <taxon>Anaerovoracaceae</taxon>
        <taxon>Hominibacterium</taxon>
    </lineage>
</organism>